<reference evidence="1" key="1">
    <citation type="submission" date="2022-10" db="EMBL/GenBank/DDBJ databases">
        <title>Novel sulphate-reducing endosymbionts in the free-living metamonad Anaeramoeba.</title>
        <authorList>
            <person name="Jerlstrom-Hultqvist J."/>
            <person name="Cepicka I."/>
            <person name="Gallot-Lavallee L."/>
            <person name="Salas-Leiva D."/>
            <person name="Curtis B.A."/>
            <person name="Zahonova K."/>
            <person name="Pipaliya S."/>
            <person name="Dacks J."/>
            <person name="Roger A.J."/>
        </authorList>
    </citation>
    <scope>NUCLEOTIDE SEQUENCE</scope>
    <source>
        <strain evidence="1">BMAN</strain>
    </source>
</reference>
<evidence type="ECO:0000313" key="1">
    <source>
        <dbReference type="EMBL" id="KAJ5069456.1"/>
    </source>
</evidence>
<gene>
    <name evidence="1" type="ORF">M0811_11629</name>
</gene>
<dbReference type="EMBL" id="JAPDFW010000104">
    <property type="protein sequence ID" value="KAJ5069456.1"/>
    <property type="molecule type" value="Genomic_DNA"/>
</dbReference>
<protein>
    <submittedName>
        <fullName evidence="1">Uncharacterized protein</fullName>
    </submittedName>
</protein>
<dbReference type="Proteomes" id="UP001149090">
    <property type="component" value="Unassembled WGS sequence"/>
</dbReference>
<dbReference type="AlphaFoldDB" id="A0A9Q0LAH1"/>
<sequence>MNFIFKTKRRKYYDIFIDNSKEEVDDDFINLENQIGDLNNNENQEIDVEPITEINIGEEIIYINLENENLLNKKESPKNQLKSIDYSTSLYNDMKGQKLFSKITHLILEIELKLCSSNDIIQYLLQQNALKPFFDLLLQFKTNQNEGKRNFLIQYISIIQKLIQNKNFNLKLIKFIEVEKIIQEILNHLNSTKIS</sequence>
<evidence type="ECO:0000313" key="2">
    <source>
        <dbReference type="Proteomes" id="UP001149090"/>
    </source>
</evidence>
<accession>A0A9Q0LAH1</accession>
<keyword evidence="2" id="KW-1185">Reference proteome</keyword>
<organism evidence="1 2">
    <name type="scientific">Anaeramoeba ignava</name>
    <name type="common">Anaerobic marine amoeba</name>
    <dbReference type="NCBI Taxonomy" id="1746090"/>
    <lineage>
        <taxon>Eukaryota</taxon>
        <taxon>Metamonada</taxon>
        <taxon>Anaeramoebidae</taxon>
        <taxon>Anaeramoeba</taxon>
    </lineage>
</organism>
<proteinExistence type="predicted"/>
<comment type="caution">
    <text evidence="1">The sequence shown here is derived from an EMBL/GenBank/DDBJ whole genome shotgun (WGS) entry which is preliminary data.</text>
</comment>
<name>A0A9Q0LAH1_ANAIG</name>